<dbReference type="EMBL" id="NRRU01000032">
    <property type="protein sequence ID" value="MBK1713161.1"/>
    <property type="molecule type" value="Genomic_DNA"/>
</dbReference>
<accession>A0ABS1DVL0</accession>
<comment type="caution">
    <text evidence="1">The sequence shown here is derived from an EMBL/GenBank/DDBJ whole genome shotgun (WGS) entry which is preliminary data.</text>
</comment>
<keyword evidence="2" id="KW-1185">Reference proteome</keyword>
<reference evidence="1" key="2">
    <citation type="journal article" date="2020" name="Microorganisms">
        <title>Osmotic Adaptation and Compatible Solute Biosynthesis of Phototrophic Bacteria as Revealed from Genome Analyses.</title>
        <authorList>
            <person name="Imhoff J.F."/>
            <person name="Rahn T."/>
            <person name="Kunzel S."/>
            <person name="Keller A."/>
            <person name="Neulinger S.C."/>
        </authorList>
    </citation>
    <scope>NUCLEOTIDE SEQUENCE</scope>
    <source>
        <strain evidence="1">IM 151</strain>
    </source>
</reference>
<evidence type="ECO:0000313" key="1">
    <source>
        <dbReference type="EMBL" id="MBK1713161.1"/>
    </source>
</evidence>
<organism evidence="1 2">
    <name type="scientific">Rubrivivax gelatinosus</name>
    <name type="common">Rhodocyclus gelatinosus</name>
    <name type="synonym">Rhodopseudomonas gelatinosa</name>
    <dbReference type="NCBI Taxonomy" id="28068"/>
    <lineage>
        <taxon>Bacteria</taxon>
        <taxon>Pseudomonadati</taxon>
        <taxon>Pseudomonadota</taxon>
        <taxon>Betaproteobacteria</taxon>
        <taxon>Burkholderiales</taxon>
        <taxon>Sphaerotilaceae</taxon>
        <taxon>Rubrivivax</taxon>
    </lineage>
</organism>
<protein>
    <submittedName>
        <fullName evidence="1">Uncharacterized protein</fullName>
    </submittedName>
</protein>
<sequence>MKPVRILQHLSSAMGRPIWRGGCASAASSDGAAMHREAAPRLPRQQALAEHLYQRWLLHGHHLAM</sequence>
<reference evidence="1" key="1">
    <citation type="submission" date="2017-08" db="EMBL/GenBank/DDBJ databases">
        <authorList>
            <person name="Imhoff J.F."/>
            <person name="Rahn T."/>
            <person name="Kuenzel S."/>
            <person name="Neulinger S.C."/>
        </authorList>
    </citation>
    <scope>NUCLEOTIDE SEQUENCE</scope>
    <source>
        <strain evidence="1">IM 151</strain>
    </source>
</reference>
<gene>
    <name evidence="1" type="ORF">CKO43_10250</name>
</gene>
<dbReference type="RefSeq" id="WP_200225588.1">
    <property type="nucleotide sequence ID" value="NZ_NRRT01000001.1"/>
</dbReference>
<evidence type="ECO:0000313" key="2">
    <source>
        <dbReference type="Proteomes" id="UP001041814"/>
    </source>
</evidence>
<dbReference type="Proteomes" id="UP001041814">
    <property type="component" value="Unassembled WGS sequence"/>
</dbReference>
<name>A0ABS1DVL0_RUBGE</name>
<proteinExistence type="predicted"/>